<keyword evidence="1" id="KW-1133">Transmembrane helix</keyword>
<proteinExistence type="predicted"/>
<keyword evidence="2" id="KW-1185">Reference proteome</keyword>
<feature type="transmembrane region" description="Helical" evidence="1">
    <location>
        <begin position="70"/>
        <end position="99"/>
    </location>
</feature>
<name>A0ABM4JJN8_EQUPR</name>
<dbReference type="Proteomes" id="UP001652662">
    <property type="component" value="Chromosome 10"/>
</dbReference>
<evidence type="ECO:0000313" key="7">
    <source>
        <dbReference type="RefSeq" id="XP_070416162.1"/>
    </source>
</evidence>
<keyword evidence="1" id="KW-0472">Membrane</keyword>
<organism evidence="2 4">
    <name type="scientific">Equus przewalskii</name>
    <name type="common">Przewalski's horse</name>
    <name type="synonym">Equus caballus przewalskii</name>
    <dbReference type="NCBI Taxonomy" id="9798"/>
    <lineage>
        <taxon>Eukaryota</taxon>
        <taxon>Metazoa</taxon>
        <taxon>Chordata</taxon>
        <taxon>Craniata</taxon>
        <taxon>Vertebrata</taxon>
        <taxon>Euteleostomi</taxon>
        <taxon>Mammalia</taxon>
        <taxon>Eutheria</taxon>
        <taxon>Laurasiatheria</taxon>
        <taxon>Perissodactyla</taxon>
        <taxon>Equidae</taxon>
        <taxon>Equus</taxon>
    </lineage>
</organism>
<reference evidence="3 4" key="1">
    <citation type="submission" date="2025-05" db="UniProtKB">
        <authorList>
            <consortium name="RefSeq"/>
        </authorList>
    </citation>
    <scope>IDENTIFICATION</scope>
    <source>
        <tissue evidence="3 4">Blood</tissue>
    </source>
</reference>
<dbReference type="RefSeq" id="XP_070416159.1">
    <property type="nucleotide sequence ID" value="XM_070560058.1"/>
</dbReference>
<evidence type="ECO:0000313" key="2">
    <source>
        <dbReference type="Proteomes" id="UP001652662"/>
    </source>
</evidence>
<dbReference type="RefSeq" id="XP_070416161.1">
    <property type="nucleotide sequence ID" value="XM_070560060.1"/>
</dbReference>
<evidence type="ECO:0000313" key="3">
    <source>
        <dbReference type="RefSeq" id="XP_070416158.1"/>
    </source>
</evidence>
<keyword evidence="1" id="KW-0812">Transmembrane</keyword>
<gene>
    <name evidence="3 4 5 6 7" type="primary">LOC139073837</name>
</gene>
<protein>
    <submittedName>
        <fullName evidence="3 4">CMRF35-like molecule 5</fullName>
    </submittedName>
</protein>
<dbReference type="RefSeq" id="XP_070416160.1">
    <property type="nucleotide sequence ID" value="XM_070560059.1"/>
</dbReference>
<dbReference type="RefSeq" id="XP_070416162.1">
    <property type="nucleotide sequence ID" value="XM_070560061.1"/>
</dbReference>
<evidence type="ECO:0000313" key="6">
    <source>
        <dbReference type="RefSeq" id="XP_070416161.1"/>
    </source>
</evidence>
<evidence type="ECO:0000256" key="1">
    <source>
        <dbReference type="SAM" id="Phobius"/>
    </source>
</evidence>
<dbReference type="RefSeq" id="XP_070416158.1">
    <property type="nucleotide sequence ID" value="XM_070560057.1"/>
</dbReference>
<dbReference type="GeneID" id="139073837"/>
<evidence type="ECO:0000313" key="4">
    <source>
        <dbReference type="RefSeq" id="XP_070416159.1"/>
    </source>
</evidence>
<sequence length="104" mass="11311">MIVQDLEEGDADTFWCGVDRDISVPQDLLAVTIFPGSVTVAMRTTETSPSMGALALTSHVSSPGLPAWPFLLSAGFLFLALRKVILFLSFCYAAIWLACLQHHL</sequence>
<accession>A0ABM4JJN8</accession>
<evidence type="ECO:0000313" key="5">
    <source>
        <dbReference type="RefSeq" id="XP_070416160.1"/>
    </source>
</evidence>